<dbReference type="SUPFAM" id="SSF51445">
    <property type="entry name" value="(Trans)glycosidases"/>
    <property type="match status" value="1"/>
</dbReference>
<name>A0AAV2RGR4_MEGNR</name>
<feature type="domain" description="GH18" evidence="1">
    <location>
        <begin position="2"/>
        <end position="102"/>
    </location>
</feature>
<dbReference type="PROSITE" id="PS51910">
    <property type="entry name" value="GH18_2"/>
    <property type="match status" value="1"/>
</dbReference>
<dbReference type="GO" id="GO:0008061">
    <property type="term" value="F:chitin binding"/>
    <property type="evidence" value="ECO:0007669"/>
    <property type="project" value="TreeGrafter"/>
</dbReference>
<evidence type="ECO:0000259" key="1">
    <source>
        <dbReference type="PROSITE" id="PS51910"/>
    </source>
</evidence>
<reference evidence="2 3" key="1">
    <citation type="submission" date="2024-05" db="EMBL/GenBank/DDBJ databases">
        <authorList>
            <person name="Wallberg A."/>
        </authorList>
    </citation>
    <scope>NUCLEOTIDE SEQUENCE [LARGE SCALE GENOMIC DNA]</scope>
</reference>
<dbReference type="Gene3D" id="3.20.20.80">
    <property type="entry name" value="Glycosidases"/>
    <property type="match status" value="1"/>
</dbReference>
<organism evidence="2 3">
    <name type="scientific">Meganyctiphanes norvegica</name>
    <name type="common">Northern krill</name>
    <name type="synonym">Thysanopoda norvegica</name>
    <dbReference type="NCBI Taxonomy" id="48144"/>
    <lineage>
        <taxon>Eukaryota</taxon>
        <taxon>Metazoa</taxon>
        <taxon>Ecdysozoa</taxon>
        <taxon>Arthropoda</taxon>
        <taxon>Crustacea</taxon>
        <taxon>Multicrustacea</taxon>
        <taxon>Malacostraca</taxon>
        <taxon>Eumalacostraca</taxon>
        <taxon>Eucarida</taxon>
        <taxon>Euphausiacea</taxon>
        <taxon>Euphausiidae</taxon>
        <taxon>Meganyctiphanes</taxon>
    </lineage>
</organism>
<dbReference type="AlphaFoldDB" id="A0AAV2RGR4"/>
<evidence type="ECO:0000313" key="2">
    <source>
        <dbReference type="EMBL" id="CAL4124172.1"/>
    </source>
</evidence>
<dbReference type="InterPro" id="IPR050314">
    <property type="entry name" value="Glycosyl_Hydrlase_18"/>
</dbReference>
<dbReference type="PANTHER" id="PTHR11177">
    <property type="entry name" value="CHITINASE"/>
    <property type="match status" value="1"/>
</dbReference>
<protein>
    <recommendedName>
        <fullName evidence="1">GH18 domain-containing protein</fullName>
    </recommendedName>
</protein>
<dbReference type="GO" id="GO:0006032">
    <property type="term" value="P:chitin catabolic process"/>
    <property type="evidence" value="ECO:0007669"/>
    <property type="project" value="TreeGrafter"/>
</dbReference>
<proteinExistence type="predicted"/>
<dbReference type="EMBL" id="CAXKWB010022197">
    <property type="protein sequence ID" value="CAL4124172.1"/>
    <property type="molecule type" value="Genomic_DNA"/>
</dbReference>
<dbReference type="PANTHER" id="PTHR11177:SF360">
    <property type="entry name" value="CHITINASE 4-RELATED"/>
    <property type="match status" value="1"/>
</dbReference>
<dbReference type="Proteomes" id="UP001497623">
    <property type="component" value="Unassembled WGS sequence"/>
</dbReference>
<dbReference type="InterPro" id="IPR017853">
    <property type="entry name" value="GH"/>
</dbReference>
<feature type="non-terminal residue" evidence="2">
    <location>
        <position position="102"/>
    </location>
</feature>
<sequence length="102" mass="10931">ESVMSCYYTNWAIYRQDLGAVAPEDITDLADVCTHLIYAFAGLNEDTGEIKVTDPIADLCPGDPGAEAWSHCGFKKITDLKNNHPSLKILLAVGGADSGAIF</sequence>
<dbReference type="Pfam" id="PF00704">
    <property type="entry name" value="Glyco_hydro_18"/>
    <property type="match status" value="1"/>
</dbReference>
<feature type="non-terminal residue" evidence="2">
    <location>
        <position position="1"/>
    </location>
</feature>
<dbReference type="GO" id="GO:0005576">
    <property type="term" value="C:extracellular region"/>
    <property type="evidence" value="ECO:0007669"/>
    <property type="project" value="TreeGrafter"/>
</dbReference>
<accession>A0AAV2RGR4</accession>
<evidence type="ECO:0000313" key="3">
    <source>
        <dbReference type="Proteomes" id="UP001497623"/>
    </source>
</evidence>
<dbReference type="InterPro" id="IPR001223">
    <property type="entry name" value="Glyco_hydro18_cat"/>
</dbReference>
<comment type="caution">
    <text evidence="2">The sequence shown here is derived from an EMBL/GenBank/DDBJ whole genome shotgun (WGS) entry which is preliminary data.</text>
</comment>
<dbReference type="GO" id="GO:0005975">
    <property type="term" value="P:carbohydrate metabolic process"/>
    <property type="evidence" value="ECO:0007669"/>
    <property type="project" value="InterPro"/>
</dbReference>
<dbReference type="GO" id="GO:0004568">
    <property type="term" value="F:chitinase activity"/>
    <property type="evidence" value="ECO:0007669"/>
    <property type="project" value="TreeGrafter"/>
</dbReference>
<keyword evidence="3" id="KW-1185">Reference proteome</keyword>
<gene>
    <name evidence="2" type="ORF">MNOR_LOCUS24308</name>
</gene>